<feature type="region of interest" description="Disordered" evidence="4">
    <location>
        <begin position="87"/>
        <end position="162"/>
    </location>
</feature>
<dbReference type="InterPro" id="IPR011047">
    <property type="entry name" value="Quinoprotein_ADH-like_sf"/>
</dbReference>
<evidence type="ECO:0000256" key="4">
    <source>
        <dbReference type="SAM" id="MobiDB-lite"/>
    </source>
</evidence>
<comment type="caution">
    <text evidence="5">The sequence shown here is derived from an EMBL/GenBank/DDBJ whole genome shotgun (WGS) entry which is preliminary data.</text>
</comment>
<keyword evidence="1 3" id="KW-0853">WD repeat</keyword>
<dbReference type="PANTHER" id="PTHR18763">
    <property type="entry name" value="WD-REPEAT PROTEIN 18"/>
    <property type="match status" value="1"/>
</dbReference>
<feature type="repeat" description="WD" evidence="3">
    <location>
        <begin position="758"/>
        <end position="799"/>
    </location>
</feature>
<dbReference type="Pfam" id="PF00400">
    <property type="entry name" value="WD40"/>
    <property type="match status" value="2"/>
</dbReference>
<dbReference type="Proteomes" id="UP001562425">
    <property type="component" value="Unassembled WGS sequence"/>
</dbReference>
<feature type="compositionally biased region" description="Basic and acidic residues" evidence="4">
    <location>
        <begin position="151"/>
        <end position="162"/>
    </location>
</feature>
<gene>
    <name evidence="5" type="ORF">pipiens_013492</name>
</gene>
<organism evidence="5 6">
    <name type="scientific">Culex pipiens pipiens</name>
    <name type="common">Northern house mosquito</name>
    <dbReference type="NCBI Taxonomy" id="38569"/>
    <lineage>
        <taxon>Eukaryota</taxon>
        <taxon>Metazoa</taxon>
        <taxon>Ecdysozoa</taxon>
        <taxon>Arthropoda</taxon>
        <taxon>Hexapoda</taxon>
        <taxon>Insecta</taxon>
        <taxon>Pterygota</taxon>
        <taxon>Neoptera</taxon>
        <taxon>Endopterygota</taxon>
        <taxon>Diptera</taxon>
        <taxon>Nematocera</taxon>
        <taxon>Culicoidea</taxon>
        <taxon>Culicidae</taxon>
        <taxon>Culicinae</taxon>
        <taxon>Culicini</taxon>
        <taxon>Culex</taxon>
        <taxon>Culex</taxon>
    </lineage>
</organism>
<dbReference type="SUPFAM" id="SSF50998">
    <property type="entry name" value="Quinoprotein alcohol dehydrogenase-like"/>
    <property type="match status" value="1"/>
</dbReference>
<reference evidence="5 6" key="1">
    <citation type="submission" date="2024-05" db="EMBL/GenBank/DDBJ databases">
        <title>Culex pipiens pipiens assembly and annotation.</title>
        <authorList>
            <person name="Alout H."/>
            <person name="Durand T."/>
        </authorList>
    </citation>
    <scope>NUCLEOTIDE SEQUENCE [LARGE SCALE GENOMIC DNA]</scope>
    <source>
        <strain evidence="5">HA-2024</strain>
        <tissue evidence="5">Whole body</tissue>
    </source>
</reference>
<feature type="repeat" description="WD" evidence="3">
    <location>
        <begin position="610"/>
        <end position="643"/>
    </location>
</feature>
<accession>A0ABD1CY83</accession>
<dbReference type="PROSITE" id="PS50082">
    <property type="entry name" value="WD_REPEATS_2"/>
    <property type="match status" value="2"/>
</dbReference>
<evidence type="ECO:0000256" key="1">
    <source>
        <dbReference type="ARBA" id="ARBA00022574"/>
    </source>
</evidence>
<evidence type="ECO:0000256" key="2">
    <source>
        <dbReference type="ARBA" id="ARBA00022737"/>
    </source>
</evidence>
<dbReference type="PANTHER" id="PTHR18763:SF0">
    <property type="entry name" value="WD REPEAT-CONTAINING PROTEIN 18"/>
    <property type="match status" value="1"/>
</dbReference>
<dbReference type="PROSITE" id="PS50294">
    <property type="entry name" value="WD_REPEATS_REGION"/>
    <property type="match status" value="2"/>
</dbReference>
<dbReference type="InterPro" id="IPR045227">
    <property type="entry name" value="WDR18/Ipi3/RID3"/>
</dbReference>
<dbReference type="InterPro" id="IPR001680">
    <property type="entry name" value="WD40_rpt"/>
</dbReference>
<evidence type="ECO:0000313" key="5">
    <source>
        <dbReference type="EMBL" id="KAL1381401.1"/>
    </source>
</evidence>
<evidence type="ECO:0008006" key="7">
    <source>
        <dbReference type="Google" id="ProtNLM"/>
    </source>
</evidence>
<feature type="region of interest" description="Disordered" evidence="4">
    <location>
        <begin position="219"/>
        <end position="250"/>
    </location>
</feature>
<dbReference type="EMBL" id="JBEHCU010008646">
    <property type="protein sequence ID" value="KAL1381401.1"/>
    <property type="molecule type" value="Genomic_DNA"/>
</dbReference>
<name>A0ABD1CY83_CULPP</name>
<keyword evidence="6" id="KW-1185">Reference proteome</keyword>
<evidence type="ECO:0000313" key="6">
    <source>
        <dbReference type="Proteomes" id="UP001562425"/>
    </source>
</evidence>
<feature type="compositionally biased region" description="Basic residues" evidence="4">
    <location>
        <begin position="219"/>
        <end position="230"/>
    </location>
</feature>
<dbReference type="Gene3D" id="2.130.10.10">
    <property type="entry name" value="YVTN repeat-like/Quinoprotein amine dehydrogenase"/>
    <property type="match status" value="2"/>
</dbReference>
<feature type="region of interest" description="Disordered" evidence="4">
    <location>
        <begin position="303"/>
        <end position="456"/>
    </location>
</feature>
<sequence length="908" mass="99237">MYIFGYKQYIFGSKRSEDYGAQLTSLIPENVDVFWMQRLEERIESPKTAAADADDSRIPSGFRPLFTVVFSSSSSKANDQLMKFLGDETASSTPGTEQEEEGGESTPPRFQDESASSTSGKEQGEEGGMGGDTVDETASSSTPGTEQGEEGGERTPSKKRVDESWKFQCTFEELPIDDPSRVMLSTYERIYIASKNDKHIYILCQEQFDAIEVAQHHNRSVNHHANSKRKPGAEQKENGPTPKRRAIVSPAVPPAVVINTAKQQRDVITGIDSFDIENIPIIIDDGQLENYFLLDDGSLFSNFDEDTPPKTPVRVDDESDETASSTPGTGRKQGEEGGESTPPRFQDESASSTPGTEQEEEGGESTPPRIQDESASSTPGTGRKQGEEGGESTPPRIQDESASSTSGKEQGEEGGMGVDDESDETASSTPGTEQGEEGDMGTPPRFGAGNGEDDGCEEQIIKNNQNMFVSVQKRGSSAKKERSDLTAPAAVIMSDCVEVAITSDSSDQLWSCCVWDVRTGTQLMSYKGGGAPGAHTLSVVKNQFVLTGNLVKPMLHVWPINRHEPVATRFILPGRPTAVAVSPDGNYCLVAVQETIYVYQLATGAILTTVSRHYQTVNILRFTDDGSHFISAGQDGMVLVWSLAQVVQVFQKQTLSALYSFSDHALPVTDLYVGTGGMKAVFCSVSVDRTCKIYDLASGTMLLNMVFPEALSSVTMDKLESNVFVGTNDGPIYKFSLLSPPRTKEYHFDRAQQQKNAFLGHKKSVTCLSVSVDGETLLSGGTDENVFVWHIKSRQQIRTIPHKGAVTNATFLMTPKAMFNQEVKINPLFQPFQKMAYPSDKIDELCIDVEVLEESAHAANCSTIRTSKLQPHFRNFSVISICHRATFPSFSLPRERIDSRPCPLRIAA</sequence>
<dbReference type="SMART" id="SM00320">
    <property type="entry name" value="WD40"/>
    <property type="match status" value="4"/>
</dbReference>
<keyword evidence="2" id="KW-0677">Repeat</keyword>
<dbReference type="AlphaFoldDB" id="A0ABD1CY83"/>
<proteinExistence type="predicted"/>
<evidence type="ECO:0000256" key="3">
    <source>
        <dbReference type="PROSITE-ProRule" id="PRU00221"/>
    </source>
</evidence>
<protein>
    <recommendedName>
        <fullName evidence="7">WD repeat-containing protein 55 homolog</fullName>
    </recommendedName>
</protein>
<dbReference type="InterPro" id="IPR015943">
    <property type="entry name" value="WD40/YVTN_repeat-like_dom_sf"/>
</dbReference>